<feature type="region of interest" description="Disordered" evidence="1">
    <location>
        <begin position="1"/>
        <end position="42"/>
    </location>
</feature>
<dbReference type="AlphaFoldDB" id="A0A8H7NDI3"/>
<proteinExistence type="predicted"/>
<evidence type="ECO:0000313" key="2">
    <source>
        <dbReference type="EMBL" id="KAF9753817.1"/>
    </source>
</evidence>
<dbReference type="Proteomes" id="UP000616885">
    <property type="component" value="Unassembled WGS sequence"/>
</dbReference>
<evidence type="ECO:0000256" key="1">
    <source>
        <dbReference type="SAM" id="MobiDB-lite"/>
    </source>
</evidence>
<sequence>MAPGTRKRKQAADTAIEDTKKAKKSSVAVVQPHQENDALEDERRDYQQFFEEAKGQKKRKVTMPIAKAEIQGHVDDVLAFIQEKEEGMANLDLGHYPAISPDLESIGSLGRQSNIQNPTFQRTKDALRQFKDIITKYQAPEKYEDSITMPSGVRWAQDKRDLESLDDHAIFMATRLISSLIVPNPSPSLKSPPDRKDEIARMAWELFPKEISGMAKDTWGKIAQEQVKAFTHVLRSVEKK</sequence>
<gene>
    <name evidence="2" type="ORF">IM811_012575</name>
</gene>
<evidence type="ECO:0000313" key="3">
    <source>
        <dbReference type="Proteomes" id="UP000616885"/>
    </source>
</evidence>
<reference evidence="2" key="1">
    <citation type="submission" date="2020-10" db="EMBL/GenBank/DDBJ databases">
        <title>High-Quality Genome Resource of Clonostachys rosea strain S41 by Oxford Nanopore Long-Read Sequencing.</title>
        <authorList>
            <person name="Wang H."/>
        </authorList>
    </citation>
    <scope>NUCLEOTIDE SEQUENCE</scope>
    <source>
        <strain evidence="2">S41</strain>
    </source>
</reference>
<dbReference type="EMBL" id="JADCTT010000004">
    <property type="protein sequence ID" value="KAF9753817.1"/>
    <property type="molecule type" value="Genomic_DNA"/>
</dbReference>
<protein>
    <submittedName>
        <fullName evidence="2">Uncharacterized protein</fullName>
    </submittedName>
</protein>
<organism evidence="2 3">
    <name type="scientific">Bionectria ochroleuca</name>
    <name type="common">Gliocladium roseum</name>
    <dbReference type="NCBI Taxonomy" id="29856"/>
    <lineage>
        <taxon>Eukaryota</taxon>
        <taxon>Fungi</taxon>
        <taxon>Dikarya</taxon>
        <taxon>Ascomycota</taxon>
        <taxon>Pezizomycotina</taxon>
        <taxon>Sordariomycetes</taxon>
        <taxon>Hypocreomycetidae</taxon>
        <taxon>Hypocreales</taxon>
        <taxon>Bionectriaceae</taxon>
        <taxon>Clonostachys</taxon>
    </lineage>
</organism>
<accession>A0A8H7NDI3</accession>
<comment type="caution">
    <text evidence="2">The sequence shown here is derived from an EMBL/GenBank/DDBJ whole genome shotgun (WGS) entry which is preliminary data.</text>
</comment>
<name>A0A8H7NDI3_BIOOC</name>